<evidence type="ECO:0000259" key="2">
    <source>
        <dbReference type="Pfam" id="PF20167"/>
    </source>
</evidence>
<dbReference type="Pfam" id="PF20167">
    <property type="entry name" value="Transposase_32"/>
    <property type="match status" value="1"/>
</dbReference>
<evidence type="ECO:0000256" key="1">
    <source>
        <dbReference type="SAM" id="MobiDB-lite"/>
    </source>
</evidence>
<dbReference type="AlphaFoldDB" id="A0ABC8U9I6"/>
<gene>
    <name evidence="3" type="ORF">ILEXP_LOCUS45430</name>
</gene>
<organism evidence="3 4">
    <name type="scientific">Ilex paraguariensis</name>
    <name type="common">yerba mate</name>
    <dbReference type="NCBI Taxonomy" id="185542"/>
    <lineage>
        <taxon>Eukaryota</taxon>
        <taxon>Viridiplantae</taxon>
        <taxon>Streptophyta</taxon>
        <taxon>Embryophyta</taxon>
        <taxon>Tracheophyta</taxon>
        <taxon>Spermatophyta</taxon>
        <taxon>Magnoliopsida</taxon>
        <taxon>eudicotyledons</taxon>
        <taxon>Gunneridae</taxon>
        <taxon>Pentapetalae</taxon>
        <taxon>asterids</taxon>
        <taxon>campanulids</taxon>
        <taxon>Aquifoliales</taxon>
        <taxon>Aquifoliaceae</taxon>
        <taxon>Ilex</taxon>
    </lineage>
</organism>
<dbReference type="InterPro" id="IPR046796">
    <property type="entry name" value="Transposase_32_dom"/>
</dbReference>
<evidence type="ECO:0000313" key="3">
    <source>
        <dbReference type="EMBL" id="CAK9175621.1"/>
    </source>
</evidence>
<accession>A0ABC8U9I6</accession>
<comment type="caution">
    <text evidence="3">The sequence shown here is derived from an EMBL/GenBank/DDBJ whole genome shotgun (WGS) entry which is preliminary data.</text>
</comment>
<dbReference type="Proteomes" id="UP001642360">
    <property type="component" value="Unassembled WGS sequence"/>
</dbReference>
<feature type="region of interest" description="Disordered" evidence="1">
    <location>
        <begin position="239"/>
        <end position="261"/>
    </location>
</feature>
<feature type="domain" description="Putative plant transposon protein" evidence="2">
    <location>
        <begin position="65"/>
        <end position="202"/>
    </location>
</feature>
<protein>
    <recommendedName>
        <fullName evidence="2">Putative plant transposon protein domain-containing protein</fullName>
    </recommendedName>
</protein>
<keyword evidence="4" id="KW-1185">Reference proteome</keyword>
<sequence>MSGVETKKRKKVDSGGSSGTAKLFVDKDAKKRYALFIVKCPLLIERGVYLDEFVGSVDCPEILRSRKWEPLFEVSVEDKSYVDLVKFFYANVQEYKENELTFKSLVRKTSITVSPDLISNILKIDRSYIPENAIVFPYSSKEHVPKMARVIQGICIGSVTWENEKRKIAHIDLTPTPCLPFPILISKILKHSGVEFQHNDIFMVPMNTMDMGTLNKSVGAILGLKRANCVKRPSAVSQVVGSQAGPSQGGSDVGTSEGGQTLQQMVEKLKVRFEKFEDETKGSLQRPESKLD</sequence>
<proteinExistence type="predicted"/>
<reference evidence="3 4" key="1">
    <citation type="submission" date="2024-02" db="EMBL/GenBank/DDBJ databases">
        <authorList>
            <person name="Vignale AGUSTIN F."/>
            <person name="Sosa J E."/>
            <person name="Modenutti C."/>
        </authorList>
    </citation>
    <scope>NUCLEOTIDE SEQUENCE [LARGE SCALE GENOMIC DNA]</scope>
</reference>
<name>A0ABC8U9I6_9AQUA</name>
<dbReference type="EMBL" id="CAUOFW020006658">
    <property type="protein sequence ID" value="CAK9175621.1"/>
    <property type="molecule type" value="Genomic_DNA"/>
</dbReference>
<evidence type="ECO:0000313" key="4">
    <source>
        <dbReference type="Proteomes" id="UP001642360"/>
    </source>
</evidence>